<organism evidence="2 3">
    <name type="scientific">Deinobacterium chartae</name>
    <dbReference type="NCBI Taxonomy" id="521158"/>
    <lineage>
        <taxon>Bacteria</taxon>
        <taxon>Thermotogati</taxon>
        <taxon>Deinococcota</taxon>
        <taxon>Deinococci</taxon>
        <taxon>Deinococcales</taxon>
        <taxon>Deinococcaceae</taxon>
        <taxon>Deinobacterium</taxon>
    </lineage>
</organism>
<proteinExistence type="predicted"/>
<protein>
    <recommendedName>
        <fullName evidence="1">Calcineurin-like phosphoesterase domain-containing protein</fullName>
    </recommendedName>
</protein>
<sequence length="221" mass="25054">MTFGVERAQGWTVHASHTADLHRAPVVIPDVHGRSTLLACAIRAFPGRRFVLLGDYFDRGPDSPGVLRVLRALHARGRAICLMGNHDQMALEAVLRGDRAMMRTWIANGGRQTIAQFGTRNLERALLWMDQNLRHWHIESGLLFAHAARPSSYDFPVNTDHLWHRPGEHPLHPLPPGCRLSLHGHTPQEQVKLERDALYLDLGMSRLVALDLETRRLTIFR</sequence>
<evidence type="ECO:0000313" key="2">
    <source>
        <dbReference type="EMBL" id="MBB6099905.1"/>
    </source>
</evidence>
<dbReference type="Proteomes" id="UP000569951">
    <property type="component" value="Unassembled WGS sequence"/>
</dbReference>
<dbReference type="SUPFAM" id="SSF56300">
    <property type="entry name" value="Metallo-dependent phosphatases"/>
    <property type="match status" value="1"/>
</dbReference>
<dbReference type="InterPro" id="IPR029052">
    <property type="entry name" value="Metallo-depent_PP-like"/>
</dbReference>
<feature type="domain" description="Calcineurin-like phosphoesterase" evidence="1">
    <location>
        <begin position="26"/>
        <end position="176"/>
    </location>
</feature>
<keyword evidence="3" id="KW-1185">Reference proteome</keyword>
<evidence type="ECO:0000313" key="3">
    <source>
        <dbReference type="Proteomes" id="UP000569951"/>
    </source>
</evidence>
<dbReference type="GO" id="GO:0016791">
    <property type="term" value="F:phosphatase activity"/>
    <property type="evidence" value="ECO:0007669"/>
    <property type="project" value="TreeGrafter"/>
</dbReference>
<dbReference type="EMBL" id="JACHHG010000017">
    <property type="protein sequence ID" value="MBB6099905.1"/>
    <property type="molecule type" value="Genomic_DNA"/>
</dbReference>
<evidence type="ECO:0000259" key="1">
    <source>
        <dbReference type="Pfam" id="PF00149"/>
    </source>
</evidence>
<accession>A0A841I7X4</accession>
<gene>
    <name evidence="2" type="ORF">HNR42_003365</name>
</gene>
<dbReference type="InterPro" id="IPR004843">
    <property type="entry name" value="Calcineurin-like_PHP"/>
</dbReference>
<reference evidence="2 3" key="1">
    <citation type="submission" date="2020-08" db="EMBL/GenBank/DDBJ databases">
        <title>Genomic Encyclopedia of Type Strains, Phase IV (KMG-IV): sequencing the most valuable type-strain genomes for metagenomic binning, comparative biology and taxonomic classification.</title>
        <authorList>
            <person name="Goeker M."/>
        </authorList>
    </citation>
    <scope>NUCLEOTIDE SEQUENCE [LARGE SCALE GENOMIC DNA]</scope>
    <source>
        <strain evidence="2 3">DSM 21458</strain>
    </source>
</reference>
<dbReference type="PANTHER" id="PTHR42850">
    <property type="entry name" value="METALLOPHOSPHOESTERASE"/>
    <property type="match status" value="1"/>
</dbReference>
<dbReference type="Gene3D" id="3.60.21.10">
    <property type="match status" value="1"/>
</dbReference>
<dbReference type="PANTHER" id="PTHR42850:SF4">
    <property type="entry name" value="ZINC-DEPENDENT ENDOPOLYPHOSPHATASE"/>
    <property type="match status" value="1"/>
</dbReference>
<dbReference type="GO" id="GO:0110154">
    <property type="term" value="P:RNA decapping"/>
    <property type="evidence" value="ECO:0007669"/>
    <property type="project" value="TreeGrafter"/>
</dbReference>
<dbReference type="GO" id="GO:0005737">
    <property type="term" value="C:cytoplasm"/>
    <property type="evidence" value="ECO:0007669"/>
    <property type="project" value="TreeGrafter"/>
</dbReference>
<name>A0A841I7X4_9DEIO</name>
<dbReference type="Pfam" id="PF00149">
    <property type="entry name" value="Metallophos"/>
    <property type="match status" value="1"/>
</dbReference>
<dbReference type="GO" id="GO:0008803">
    <property type="term" value="F:bis(5'-nucleosyl)-tetraphosphatase (symmetrical) activity"/>
    <property type="evidence" value="ECO:0007669"/>
    <property type="project" value="TreeGrafter"/>
</dbReference>
<comment type="caution">
    <text evidence="2">The sequence shown here is derived from an EMBL/GenBank/DDBJ whole genome shotgun (WGS) entry which is preliminary data.</text>
</comment>
<dbReference type="InterPro" id="IPR050126">
    <property type="entry name" value="Ap4A_hydrolase"/>
</dbReference>
<dbReference type="RefSeq" id="WP_183988646.1">
    <property type="nucleotide sequence ID" value="NZ_JACHHG010000017.1"/>
</dbReference>
<dbReference type="AlphaFoldDB" id="A0A841I7X4"/>